<dbReference type="Pfam" id="PF01636">
    <property type="entry name" value="APH"/>
    <property type="match status" value="1"/>
</dbReference>
<proteinExistence type="predicted"/>
<feature type="domain" description="Aminoglycoside phosphotransferase" evidence="1">
    <location>
        <begin position="149"/>
        <end position="341"/>
    </location>
</feature>
<organism evidence="2 3">
    <name type="scientific">Streptomyces rubellomurinus (strain ATCC 31215)</name>
    <dbReference type="NCBI Taxonomy" id="359131"/>
    <lineage>
        <taxon>Bacteria</taxon>
        <taxon>Bacillati</taxon>
        <taxon>Actinomycetota</taxon>
        <taxon>Actinomycetes</taxon>
        <taxon>Kitasatosporales</taxon>
        <taxon>Streptomycetaceae</taxon>
        <taxon>Streptomyces</taxon>
    </lineage>
</organism>
<dbReference type="SUPFAM" id="SSF56112">
    <property type="entry name" value="Protein kinase-like (PK-like)"/>
    <property type="match status" value="1"/>
</dbReference>
<accession>A0A0F2TEF8</accession>
<dbReference type="Proteomes" id="UP000033699">
    <property type="component" value="Unassembled WGS sequence"/>
</dbReference>
<evidence type="ECO:0000259" key="1">
    <source>
        <dbReference type="Pfam" id="PF01636"/>
    </source>
</evidence>
<name>A0A0F2TEF8_STRR3</name>
<reference evidence="2 3" key="1">
    <citation type="submission" date="2015-02" db="EMBL/GenBank/DDBJ databases">
        <authorList>
            <person name="Ju K.-S."/>
            <person name="Doroghazi J.R."/>
            <person name="Metcalf W."/>
        </authorList>
    </citation>
    <scope>NUCLEOTIDE SEQUENCE [LARGE SCALE GENOMIC DNA]</scope>
    <source>
        <strain evidence="2 3">ATCC 31215</strain>
    </source>
</reference>
<evidence type="ECO:0000313" key="2">
    <source>
        <dbReference type="EMBL" id="KJS61558.1"/>
    </source>
</evidence>
<dbReference type="PATRIC" id="fig|359131.3.peg.3246"/>
<dbReference type="InterPro" id="IPR011009">
    <property type="entry name" value="Kinase-like_dom_sf"/>
</dbReference>
<comment type="caution">
    <text evidence="2">The sequence shown here is derived from an EMBL/GenBank/DDBJ whole genome shotgun (WGS) entry which is preliminary data.</text>
</comment>
<dbReference type="Gene3D" id="3.90.1200.10">
    <property type="match status" value="1"/>
</dbReference>
<dbReference type="EMBL" id="JZKH01000025">
    <property type="protein sequence ID" value="KJS61558.1"/>
    <property type="molecule type" value="Genomic_DNA"/>
</dbReference>
<sequence>MTYRGGYFGQLGPFEVAGGWWQEVGGVAAAAEAALGLPVLVLRLLDGEGEGGAYGGRVRYHAESTEPPRTAPRTPDAATAALLGPAGRRAAWADADGLRAALEWAGERLGAPAGQVRQLRTWNLSGLYRLPAAEGADAWLKTTAPEFNAAEGEVIALLGGVDATLVPRVLAADPAAGRLLLAHVPGEDCWGPSAATVERTVPRLVAAQAALAADGRAAAAGLRDRTPRALLAQLEALLARLPEETDLTGGERARVAELVGELPATIRRLADCGLPETLLHGDFHPGNWRAEPGRPAVLLDFADACLGHPALDGLRARDFLSPEDWQHYAGVWAAAWRAHLPGAEPERALELAEPLYHLAYALRYQEFLDHIETSERPYHEGDPASELRAALRCGSARARS</sequence>
<protein>
    <recommendedName>
        <fullName evidence="1">Aminoglycoside phosphotransferase domain-containing protein</fullName>
    </recommendedName>
</protein>
<dbReference type="AlphaFoldDB" id="A0A0F2TEF8"/>
<gene>
    <name evidence="2" type="ORF">VM95_14740</name>
</gene>
<keyword evidence="3" id="KW-1185">Reference proteome</keyword>
<evidence type="ECO:0000313" key="3">
    <source>
        <dbReference type="Proteomes" id="UP000033699"/>
    </source>
</evidence>
<dbReference type="InterPro" id="IPR002575">
    <property type="entry name" value="Aminoglycoside_PTrfase"/>
</dbReference>